<evidence type="ECO:0000256" key="2">
    <source>
        <dbReference type="SAM" id="Phobius"/>
    </source>
</evidence>
<dbReference type="PANTHER" id="PTHR23045">
    <property type="entry name" value="LEUCINE-RICH REPEAT-CONTAINING PROTEIN 37A"/>
    <property type="match status" value="1"/>
</dbReference>
<evidence type="ECO:0000313" key="4">
    <source>
        <dbReference type="EMBL" id="NXY49080.1"/>
    </source>
</evidence>
<feature type="non-terminal residue" evidence="4">
    <location>
        <position position="286"/>
    </location>
</feature>
<accession>A0A7L4K842</accession>
<gene>
    <name evidence="4" type="primary">Lrrc37a</name>
    <name evidence="4" type="ORF">CEUAER_R13137</name>
</gene>
<feature type="domain" description="LRRC37A/B like protein 1 C-terminal" evidence="3">
    <location>
        <begin position="155"/>
        <end position="286"/>
    </location>
</feature>
<dbReference type="InterPro" id="IPR015753">
    <property type="entry name" value="LRRC37"/>
</dbReference>
<evidence type="ECO:0000313" key="5">
    <source>
        <dbReference type="Proteomes" id="UP000519239"/>
    </source>
</evidence>
<keyword evidence="2" id="KW-0812">Transmembrane</keyword>
<name>A0A7L4K842_9AVES</name>
<dbReference type="AlphaFoldDB" id="A0A7L4K842"/>
<dbReference type="PANTHER" id="PTHR23045:SF9">
    <property type="entry name" value="LEUCINE RICH REPEAT CONTAINING 37A-RELATED"/>
    <property type="match status" value="1"/>
</dbReference>
<evidence type="ECO:0000256" key="1">
    <source>
        <dbReference type="SAM" id="MobiDB-lite"/>
    </source>
</evidence>
<reference evidence="4 5" key="1">
    <citation type="submission" date="2019-09" db="EMBL/GenBank/DDBJ databases">
        <title>Bird 10,000 Genomes (B10K) Project - Family phase.</title>
        <authorList>
            <person name="Zhang G."/>
        </authorList>
    </citation>
    <scope>NUCLEOTIDE SEQUENCE [LARGE SCALE GENOMIC DNA]</scope>
    <source>
        <strain evidence="4">B10K-CU-031-02</strain>
        <tissue evidence="4">Muscle</tissue>
    </source>
</reference>
<dbReference type="EMBL" id="VWPQ01008458">
    <property type="protein sequence ID" value="NXY49080.1"/>
    <property type="molecule type" value="Genomic_DNA"/>
</dbReference>
<keyword evidence="2" id="KW-1133">Transmembrane helix</keyword>
<feature type="transmembrane region" description="Helical" evidence="2">
    <location>
        <begin position="264"/>
        <end position="284"/>
    </location>
</feature>
<sequence>IQSYTDAVEQRKKTYGLEDVDDVGVEGVPSPKQDYVWTHRKPKQGNSPHLSRSYQLFHKILGNGNPEEEPTPTQSKAEQRLNTKRHFFFNPLVNNIPSAVSSTLENTDEDKDSSLGGHLPAVPWTAETHWKQQEEGSRFLNKPGSSNSPDSALVQGDLFETEADHHLHLLVPDKALPMFIAHVRRALRLDCNLPELWPACKKLVSKTELLIKLLSKNQDDQGASALADQCLLEGNIPNGMAQAKEAGRNHGEKWKPECISSDRLLLAILISAIIIINFMAICLLKV</sequence>
<proteinExistence type="predicted"/>
<dbReference type="InterPro" id="IPR029423">
    <property type="entry name" value="LRRC37AB_C"/>
</dbReference>
<dbReference type="Pfam" id="PF14914">
    <property type="entry name" value="LRRC37AB_C"/>
    <property type="match status" value="1"/>
</dbReference>
<keyword evidence="5" id="KW-1185">Reference proteome</keyword>
<comment type="caution">
    <text evidence="4">The sequence shown here is derived from an EMBL/GenBank/DDBJ whole genome shotgun (WGS) entry which is preliminary data.</text>
</comment>
<feature type="non-terminal residue" evidence="4">
    <location>
        <position position="1"/>
    </location>
</feature>
<organism evidence="4 5">
    <name type="scientific">Ceuthmochares aereus</name>
    <dbReference type="NCBI Taxonomy" id="1961834"/>
    <lineage>
        <taxon>Eukaryota</taxon>
        <taxon>Metazoa</taxon>
        <taxon>Chordata</taxon>
        <taxon>Craniata</taxon>
        <taxon>Vertebrata</taxon>
        <taxon>Euteleostomi</taxon>
        <taxon>Archelosauria</taxon>
        <taxon>Archosauria</taxon>
        <taxon>Dinosauria</taxon>
        <taxon>Saurischia</taxon>
        <taxon>Theropoda</taxon>
        <taxon>Coelurosauria</taxon>
        <taxon>Aves</taxon>
        <taxon>Neognathae</taxon>
        <taxon>Neoaves</taxon>
        <taxon>Otidimorphae</taxon>
        <taxon>Cuculiformes</taxon>
        <taxon>Cuculidae</taxon>
        <taxon>Ceuthmochares</taxon>
    </lineage>
</organism>
<protein>
    <submittedName>
        <fullName evidence="4">L37A1 protein</fullName>
    </submittedName>
</protein>
<dbReference type="Proteomes" id="UP000519239">
    <property type="component" value="Unassembled WGS sequence"/>
</dbReference>
<evidence type="ECO:0000259" key="3">
    <source>
        <dbReference type="Pfam" id="PF14914"/>
    </source>
</evidence>
<feature type="region of interest" description="Disordered" evidence="1">
    <location>
        <begin position="132"/>
        <end position="151"/>
    </location>
</feature>
<dbReference type="OrthoDB" id="9424710at2759"/>
<keyword evidence="2" id="KW-0472">Membrane</keyword>